<sequence>MGITLAATKIMELGKTLTKIDDIEAMDPPIKNGDSSRTKTSIEIRAPRRKTLTLMTIPGKQCELRRHQSSRELPSAVCEQWQYTPSELSK</sequence>
<name>A0A1J9P1N5_9EURO</name>
<dbReference type="EMBL" id="LGTZ01003150">
    <property type="protein sequence ID" value="OJD10094.1"/>
    <property type="molecule type" value="Genomic_DNA"/>
</dbReference>
<accession>A0A1J9P1N5</accession>
<comment type="caution">
    <text evidence="1">The sequence shown here is derived from an EMBL/GenBank/DDBJ whole genome shotgun (WGS) entry which is preliminary data.</text>
</comment>
<evidence type="ECO:0000313" key="2">
    <source>
        <dbReference type="Proteomes" id="UP000242791"/>
    </source>
</evidence>
<gene>
    <name evidence="1" type="ORF">ACJ73_09941</name>
</gene>
<proteinExistence type="predicted"/>
<protein>
    <submittedName>
        <fullName evidence="1">Uncharacterized protein</fullName>
    </submittedName>
</protein>
<dbReference type="AlphaFoldDB" id="A0A1J9P1N5"/>
<keyword evidence="2" id="KW-1185">Reference proteome</keyword>
<dbReference type="Proteomes" id="UP000242791">
    <property type="component" value="Unassembled WGS sequence"/>
</dbReference>
<reference evidence="1 2" key="1">
    <citation type="submission" date="2015-08" db="EMBL/GenBank/DDBJ databases">
        <title>Emmonsia species relationships and genome sequence.</title>
        <authorList>
            <person name="Cuomo C.A."/>
            <person name="Schwartz I.S."/>
            <person name="Kenyon C."/>
            <person name="De Hoog G.S."/>
            <person name="Govender N.P."/>
            <person name="Botha A."/>
            <person name="Moreno L."/>
            <person name="De Vries M."/>
            <person name="Munoz J.F."/>
            <person name="Stielow J.B."/>
        </authorList>
    </citation>
    <scope>NUCLEOTIDE SEQUENCE [LARGE SCALE GENOMIC DNA]</scope>
    <source>
        <strain evidence="1 2">EI222</strain>
    </source>
</reference>
<dbReference type="VEuPathDB" id="FungiDB:ACJ73_09941"/>
<organism evidence="1 2">
    <name type="scientific">Blastomyces percursus</name>
    <dbReference type="NCBI Taxonomy" id="1658174"/>
    <lineage>
        <taxon>Eukaryota</taxon>
        <taxon>Fungi</taxon>
        <taxon>Dikarya</taxon>
        <taxon>Ascomycota</taxon>
        <taxon>Pezizomycotina</taxon>
        <taxon>Eurotiomycetes</taxon>
        <taxon>Eurotiomycetidae</taxon>
        <taxon>Onygenales</taxon>
        <taxon>Ajellomycetaceae</taxon>
        <taxon>Blastomyces</taxon>
    </lineage>
</organism>
<evidence type="ECO:0000313" key="1">
    <source>
        <dbReference type="EMBL" id="OJD10094.1"/>
    </source>
</evidence>